<accession>A0A5S4YA45</accession>
<name>A0A5S4YA45_9BRAD</name>
<keyword evidence="2" id="KW-1185">Reference proteome</keyword>
<organism evidence="1 2">
    <name type="scientific">Bradyrhizobium hipponense</name>
    <dbReference type="NCBI Taxonomy" id="2605638"/>
    <lineage>
        <taxon>Bacteria</taxon>
        <taxon>Pseudomonadati</taxon>
        <taxon>Pseudomonadota</taxon>
        <taxon>Alphaproteobacteria</taxon>
        <taxon>Hyphomicrobiales</taxon>
        <taxon>Nitrobacteraceae</taxon>
        <taxon>Bradyrhizobium</taxon>
    </lineage>
</organism>
<comment type="caution">
    <text evidence="1">The sequence shown here is derived from an EMBL/GenBank/DDBJ whole genome shotgun (WGS) entry which is preliminary data.</text>
</comment>
<evidence type="ECO:0000313" key="1">
    <source>
        <dbReference type="EMBL" id="TYO61286.1"/>
    </source>
</evidence>
<reference evidence="1 2" key="1">
    <citation type="submission" date="2019-08" db="EMBL/GenBank/DDBJ databases">
        <title>Bradyrhizobium hipponensis sp. nov., a rhizobium isolated from a Lupinus angustifolius root nodule in Tunisia.</title>
        <authorList>
            <person name="Off K."/>
            <person name="Rejili M."/>
            <person name="Mars M."/>
            <person name="Brachmann A."/>
            <person name="Marin M."/>
        </authorList>
    </citation>
    <scope>NUCLEOTIDE SEQUENCE [LARGE SCALE GENOMIC DNA]</scope>
    <source>
        <strain evidence="2">aSej3</strain>
    </source>
</reference>
<sequence>MLLAGLFALALRGLLLLSGFLATALLLPGALLAGVLSLLTRNLVLLLRHRGKLPC</sequence>
<gene>
    <name evidence="1" type="ORF">FXV83_38980</name>
</gene>
<dbReference type="AlphaFoldDB" id="A0A5S4YA45"/>
<protein>
    <submittedName>
        <fullName evidence="1">Uncharacterized protein</fullName>
    </submittedName>
</protein>
<evidence type="ECO:0000313" key="2">
    <source>
        <dbReference type="Proteomes" id="UP000324797"/>
    </source>
</evidence>
<dbReference type="EMBL" id="VSTH01000192">
    <property type="protein sequence ID" value="TYO61286.1"/>
    <property type="molecule type" value="Genomic_DNA"/>
</dbReference>
<proteinExistence type="predicted"/>
<dbReference type="Proteomes" id="UP000324797">
    <property type="component" value="Unassembled WGS sequence"/>
</dbReference>